<sequence length="317" mass="34380">MPLHIFLMILLLALLLLLLLRIIPPAIPTTSPSIQIIGSLTLLTKLPSSIFPETSSNGSSSTGDHRAGSRADIRRQPRGRHYWRQRHERRTVARMSTVFVFGGGDEEGDEDEDEDDDDDEGNEEDEEGEATIDMRNDVLGNDDDKRGVVIVLPAAETVNTEDVETSGEVRRFAAVCLRSSSDREGLCGIAEGDTGRERTAAGVLVVDVKGGGGEQKKLGSNSGRAAGDGGIYGKEKTRLAKGILVAEGTGYSEIMNEWTARVVLYFSLNHGQRLVTVVGRVLGGVFVERMVAERERRSPGKGCKLGSSWGAKDRTEQ</sequence>
<name>A0ACB8U4S5_9APHY</name>
<comment type="caution">
    <text evidence="1">The sequence shown here is derived from an EMBL/GenBank/DDBJ whole genome shotgun (WGS) entry which is preliminary data.</text>
</comment>
<evidence type="ECO:0000313" key="1">
    <source>
        <dbReference type="EMBL" id="KAI0089206.1"/>
    </source>
</evidence>
<keyword evidence="2" id="KW-1185">Reference proteome</keyword>
<dbReference type="EMBL" id="MU274911">
    <property type="protein sequence ID" value="KAI0089206.1"/>
    <property type="molecule type" value="Genomic_DNA"/>
</dbReference>
<proteinExistence type="predicted"/>
<reference evidence="1" key="1">
    <citation type="journal article" date="2021" name="Environ. Microbiol.">
        <title>Gene family expansions and transcriptome signatures uncover fungal adaptations to wood decay.</title>
        <authorList>
            <person name="Hage H."/>
            <person name="Miyauchi S."/>
            <person name="Viragh M."/>
            <person name="Drula E."/>
            <person name="Min B."/>
            <person name="Chaduli D."/>
            <person name="Navarro D."/>
            <person name="Favel A."/>
            <person name="Norest M."/>
            <person name="Lesage-Meessen L."/>
            <person name="Balint B."/>
            <person name="Merenyi Z."/>
            <person name="de Eugenio L."/>
            <person name="Morin E."/>
            <person name="Martinez A.T."/>
            <person name="Baldrian P."/>
            <person name="Stursova M."/>
            <person name="Martinez M.J."/>
            <person name="Novotny C."/>
            <person name="Magnuson J.K."/>
            <person name="Spatafora J.W."/>
            <person name="Maurice S."/>
            <person name="Pangilinan J."/>
            <person name="Andreopoulos W."/>
            <person name="LaButti K."/>
            <person name="Hundley H."/>
            <person name="Na H."/>
            <person name="Kuo A."/>
            <person name="Barry K."/>
            <person name="Lipzen A."/>
            <person name="Henrissat B."/>
            <person name="Riley R."/>
            <person name="Ahrendt S."/>
            <person name="Nagy L.G."/>
            <person name="Grigoriev I.V."/>
            <person name="Martin F."/>
            <person name="Rosso M.N."/>
        </authorList>
    </citation>
    <scope>NUCLEOTIDE SEQUENCE</scope>
    <source>
        <strain evidence="1">CBS 384.51</strain>
    </source>
</reference>
<organism evidence="1 2">
    <name type="scientific">Irpex rosettiformis</name>
    <dbReference type="NCBI Taxonomy" id="378272"/>
    <lineage>
        <taxon>Eukaryota</taxon>
        <taxon>Fungi</taxon>
        <taxon>Dikarya</taxon>
        <taxon>Basidiomycota</taxon>
        <taxon>Agaricomycotina</taxon>
        <taxon>Agaricomycetes</taxon>
        <taxon>Polyporales</taxon>
        <taxon>Irpicaceae</taxon>
        <taxon>Irpex</taxon>
    </lineage>
</organism>
<protein>
    <submittedName>
        <fullName evidence="1">Uncharacterized protein</fullName>
    </submittedName>
</protein>
<evidence type="ECO:0000313" key="2">
    <source>
        <dbReference type="Proteomes" id="UP001055072"/>
    </source>
</evidence>
<gene>
    <name evidence="1" type="ORF">BDY19DRAFT_906113</name>
</gene>
<accession>A0ACB8U4S5</accession>
<dbReference type="Proteomes" id="UP001055072">
    <property type="component" value="Unassembled WGS sequence"/>
</dbReference>